<comment type="caution">
    <text evidence="1">The sequence shown here is derived from an EMBL/GenBank/DDBJ whole genome shotgun (WGS) entry which is preliminary data.</text>
</comment>
<sequence>MQSTKVLLGMLHSMSVFAVRSKFVPLEMLQSKGEAGVKNVKKSIIGLALKSLVAQYPEFAVLTKQIIQNLGVARTEEDGEEAAVPSSLTPAPTAPLAGIKDKVKNLVLSSTGSSGGADADAEDIFAPNENAQELPARQHNLWEGPLLRKTVPALGLINVRDNARPEHIKQETIIYWNAAEALMDFGVKSSLVRHTIESSDAAVARNIVAAAETNGTSVVYGCQWRWVNQDSYVSLVETKAQQEIEEAGKQLLDEEAVKATFSDDGESV</sequence>
<protein>
    <submittedName>
        <fullName evidence="1">Uncharacterized protein</fullName>
    </submittedName>
</protein>
<gene>
    <name evidence="1" type="ORF">TeGR_g12232</name>
</gene>
<evidence type="ECO:0000313" key="2">
    <source>
        <dbReference type="Proteomes" id="UP001165060"/>
    </source>
</evidence>
<proteinExistence type="predicted"/>
<dbReference type="EMBL" id="BRYB01002999">
    <property type="protein sequence ID" value="GMI28828.1"/>
    <property type="molecule type" value="Genomic_DNA"/>
</dbReference>
<dbReference type="Proteomes" id="UP001165060">
    <property type="component" value="Unassembled WGS sequence"/>
</dbReference>
<evidence type="ECO:0000313" key="1">
    <source>
        <dbReference type="EMBL" id="GMI28828.1"/>
    </source>
</evidence>
<accession>A0ABQ6MLX4</accession>
<reference evidence="1 2" key="1">
    <citation type="journal article" date="2023" name="Commun. Biol.">
        <title>Genome analysis of Parmales, the sister group of diatoms, reveals the evolutionary specialization of diatoms from phago-mixotrophs to photoautotrophs.</title>
        <authorList>
            <person name="Ban H."/>
            <person name="Sato S."/>
            <person name="Yoshikawa S."/>
            <person name="Yamada K."/>
            <person name="Nakamura Y."/>
            <person name="Ichinomiya M."/>
            <person name="Sato N."/>
            <person name="Blanc-Mathieu R."/>
            <person name="Endo H."/>
            <person name="Kuwata A."/>
            <person name="Ogata H."/>
        </authorList>
    </citation>
    <scope>NUCLEOTIDE SEQUENCE [LARGE SCALE GENOMIC DNA]</scope>
</reference>
<name>A0ABQ6MLX4_9STRA</name>
<organism evidence="1 2">
    <name type="scientific">Tetraparma gracilis</name>
    <dbReference type="NCBI Taxonomy" id="2962635"/>
    <lineage>
        <taxon>Eukaryota</taxon>
        <taxon>Sar</taxon>
        <taxon>Stramenopiles</taxon>
        <taxon>Ochrophyta</taxon>
        <taxon>Bolidophyceae</taxon>
        <taxon>Parmales</taxon>
        <taxon>Triparmaceae</taxon>
        <taxon>Tetraparma</taxon>
    </lineage>
</organism>
<keyword evidence="2" id="KW-1185">Reference proteome</keyword>